<dbReference type="GeneID" id="72183547"/>
<dbReference type="InterPro" id="IPR039535">
    <property type="entry name" value="ASST-like"/>
</dbReference>
<evidence type="ECO:0000313" key="3">
    <source>
        <dbReference type="Proteomes" id="UP000830729"/>
    </source>
</evidence>
<dbReference type="PANTHER" id="PTHR35340:SF5">
    <property type="entry name" value="ASST-DOMAIN-CONTAINING PROTEIN"/>
    <property type="match status" value="1"/>
</dbReference>
<dbReference type="Proteomes" id="UP000830729">
    <property type="component" value="Chromosome"/>
</dbReference>
<reference evidence="2 3" key="1">
    <citation type="submission" date="2022-04" db="EMBL/GenBank/DDBJ databases">
        <title>Diverse halophilic archaea isolated from saline environments.</title>
        <authorList>
            <person name="Cui H.-L."/>
        </authorList>
    </citation>
    <scope>NUCLEOTIDE SEQUENCE [LARGE SCALE GENOMIC DNA]</scope>
    <source>
        <strain evidence="2 3">XZYJT49</strain>
    </source>
</reference>
<keyword evidence="1" id="KW-0812">Transmembrane</keyword>
<dbReference type="InterPro" id="IPR053143">
    <property type="entry name" value="Arylsulfate_ST"/>
</dbReference>
<gene>
    <name evidence="2" type="ORF">M0R89_00070</name>
</gene>
<dbReference type="PANTHER" id="PTHR35340">
    <property type="entry name" value="PQQ ENZYME REPEAT PROTEIN-RELATED"/>
    <property type="match status" value="1"/>
</dbReference>
<organism evidence="2 3">
    <name type="scientific">Halorussus limi</name>
    <dbReference type="NCBI Taxonomy" id="2938695"/>
    <lineage>
        <taxon>Archaea</taxon>
        <taxon>Methanobacteriati</taxon>
        <taxon>Methanobacteriota</taxon>
        <taxon>Stenosarchaea group</taxon>
        <taxon>Halobacteria</taxon>
        <taxon>Halobacteriales</taxon>
        <taxon>Haladaptataceae</taxon>
        <taxon>Halorussus</taxon>
    </lineage>
</organism>
<dbReference type="Pfam" id="PF14269">
    <property type="entry name" value="Arylsulfotran_2"/>
    <property type="match status" value="1"/>
</dbReference>
<dbReference type="SUPFAM" id="SSF101898">
    <property type="entry name" value="NHL repeat"/>
    <property type="match status" value="1"/>
</dbReference>
<evidence type="ECO:0000256" key="1">
    <source>
        <dbReference type="SAM" id="Phobius"/>
    </source>
</evidence>
<sequence>MRRYRAVFALVVLVCASTLGYSYVSSPANAAVTTYERQSELPADERAQVVAPRNNVTVVAGHGMKGESAALVAFGPEGTVLYHNDTHHGYFDVDPVKGTETTVEYVAEHNYEGDDCGGKCTVSVVERVNLTTGEVERVYSQVIPQDRGANWHDVDRLGEDRLLVGAINTDEMYVVNTTTGMTTWEWSTTQSYPISGGGPYPADWAHLNDVERLDDGRIMTSLRNQDSVVFVDKQTGVQENWTLGADGSHGILYEQHNPDYIPESEGGPAVVVADSLNDRVVEYQREDGRWNRTWVWTDEEMKWPRDADRLPNGNTLIADTNAHRVLEVNETGAVVWSAEFYAPYELERLGTGDESEGGPSAAAANLDSRDTASLVNGSEAPSFAGYTPRKVTNSISFVLPVWMGLSDAAVAVLLALTVVAWAVLEFRNVSLPVTFQWPVRRE</sequence>
<feature type="transmembrane region" description="Helical" evidence="1">
    <location>
        <begin position="397"/>
        <end position="424"/>
    </location>
</feature>
<name>A0A8U0HTR2_9EURY</name>
<evidence type="ECO:0000313" key="2">
    <source>
        <dbReference type="EMBL" id="UPV74482.1"/>
    </source>
</evidence>
<keyword evidence="3" id="KW-1185">Reference proteome</keyword>
<keyword evidence="1" id="KW-1133">Transmembrane helix</keyword>
<dbReference type="AlphaFoldDB" id="A0A8U0HTR2"/>
<accession>A0A8U0HTR2</accession>
<dbReference type="InterPro" id="IPR011042">
    <property type="entry name" value="6-blade_b-propeller_TolB-like"/>
</dbReference>
<dbReference type="EMBL" id="CP096659">
    <property type="protein sequence ID" value="UPV74482.1"/>
    <property type="molecule type" value="Genomic_DNA"/>
</dbReference>
<dbReference type="KEGG" id="halx:M0R89_00070"/>
<dbReference type="Gene3D" id="2.120.10.30">
    <property type="entry name" value="TolB, C-terminal domain"/>
    <property type="match status" value="1"/>
</dbReference>
<dbReference type="RefSeq" id="WP_248650527.1">
    <property type="nucleotide sequence ID" value="NZ_CP096659.1"/>
</dbReference>
<keyword evidence="1" id="KW-0472">Membrane</keyword>
<proteinExistence type="predicted"/>
<protein>
    <submittedName>
        <fullName evidence="2">Arylsulfotransferase family protein</fullName>
    </submittedName>
</protein>